<dbReference type="SMART" id="SM00490">
    <property type="entry name" value="HELICc"/>
    <property type="match status" value="1"/>
</dbReference>
<evidence type="ECO:0000256" key="1">
    <source>
        <dbReference type="ARBA" id="ARBA00006847"/>
    </source>
</evidence>
<dbReference type="InterPro" id="IPR038257">
    <property type="entry name" value="CRISPR-assoc_Cas3_HD_sf"/>
</dbReference>
<evidence type="ECO:0000256" key="2">
    <source>
        <dbReference type="ARBA" id="ARBA00009046"/>
    </source>
</evidence>
<dbReference type="SMART" id="SM00487">
    <property type="entry name" value="DEXDc"/>
    <property type="match status" value="1"/>
</dbReference>
<dbReference type="InterPro" id="IPR027417">
    <property type="entry name" value="P-loop_NTPase"/>
</dbReference>
<dbReference type="InterPro" id="IPR054712">
    <property type="entry name" value="Cas3-like_dom"/>
</dbReference>
<evidence type="ECO:0000256" key="5">
    <source>
        <dbReference type="ARBA" id="ARBA00022741"/>
    </source>
</evidence>
<dbReference type="PANTHER" id="PTHR47963:SF9">
    <property type="entry name" value="CRISPR-ASSOCIATED ENDONUCLEASE_HELICASE CAS3"/>
    <property type="match status" value="1"/>
</dbReference>
<keyword evidence="5" id="KW-0547">Nucleotide-binding</keyword>
<organism evidence="13 14">
    <name type="scientific">Streptococcus ictaluri 707-05</name>
    <dbReference type="NCBI Taxonomy" id="764299"/>
    <lineage>
        <taxon>Bacteria</taxon>
        <taxon>Bacillati</taxon>
        <taxon>Bacillota</taxon>
        <taxon>Bacilli</taxon>
        <taxon>Lactobacillales</taxon>
        <taxon>Streptococcaceae</taxon>
        <taxon>Streptococcus</taxon>
    </lineage>
</organism>
<dbReference type="AlphaFoldDB" id="G5K135"/>
<comment type="similarity">
    <text evidence="2">In the central section; belongs to the CRISPR-associated helicase Cas3 family.</text>
</comment>
<feature type="domain" description="Helicase C-terminal" evidence="11">
    <location>
        <begin position="515"/>
        <end position="694"/>
    </location>
</feature>
<evidence type="ECO:0000313" key="13">
    <source>
        <dbReference type="EMBL" id="EHI70385.1"/>
    </source>
</evidence>
<evidence type="ECO:0000313" key="14">
    <source>
        <dbReference type="Proteomes" id="UP000003330"/>
    </source>
</evidence>
<feature type="domain" description="HD Cas3-type" evidence="12">
    <location>
        <begin position="5"/>
        <end position="192"/>
    </location>
</feature>
<dbReference type="PROSITE" id="PS51192">
    <property type="entry name" value="HELICASE_ATP_BIND_1"/>
    <property type="match status" value="1"/>
</dbReference>
<dbReference type="InterPro" id="IPR041372">
    <property type="entry name" value="Cas3_C"/>
</dbReference>
<reference evidence="13 14" key="1">
    <citation type="journal article" date="2014" name="Int. J. Syst. Evol. Microbiol.">
        <title>Phylogenomics and the dynamic genome evolution of the genus Streptococcus.</title>
        <authorList>
            <consortium name="The Broad Institute Genome Sequencing Platform"/>
            <person name="Richards V.P."/>
            <person name="Palmer S.R."/>
            <person name="Pavinski Bitar P.D."/>
            <person name="Qin X."/>
            <person name="Weinstock G.M."/>
            <person name="Highlander S.K."/>
            <person name="Town C.D."/>
            <person name="Burne R.A."/>
            <person name="Stanhope M.J."/>
        </authorList>
    </citation>
    <scope>NUCLEOTIDE SEQUENCE [LARGE SCALE GENOMIC DNA]</scope>
    <source>
        <strain evidence="13 14">707-05</strain>
    </source>
</reference>
<dbReference type="Gene3D" id="1.10.3210.30">
    <property type="match status" value="1"/>
</dbReference>
<keyword evidence="8" id="KW-0067">ATP-binding</keyword>
<dbReference type="GO" id="GO:0005524">
    <property type="term" value="F:ATP binding"/>
    <property type="evidence" value="ECO:0007669"/>
    <property type="project" value="UniProtKB-KW"/>
</dbReference>
<dbReference type="Pfam" id="PF00270">
    <property type="entry name" value="DEAD"/>
    <property type="match status" value="1"/>
</dbReference>
<accession>G5K135</accession>
<dbReference type="InterPro" id="IPR006483">
    <property type="entry name" value="CRISPR-assoc_Cas3_HD"/>
</dbReference>
<dbReference type="Proteomes" id="UP000003330">
    <property type="component" value="Unassembled WGS sequence"/>
</dbReference>
<protein>
    <submittedName>
        <fullName evidence="13">CRISPR-associated helicase Cas3</fullName>
    </submittedName>
</protein>
<keyword evidence="3" id="KW-0540">Nuclease</keyword>
<evidence type="ECO:0000259" key="10">
    <source>
        <dbReference type="PROSITE" id="PS51192"/>
    </source>
</evidence>
<keyword evidence="4" id="KW-0479">Metal-binding</keyword>
<keyword evidence="14" id="KW-1185">Reference proteome</keyword>
<dbReference type="InterPro" id="IPR014001">
    <property type="entry name" value="Helicase_ATP-bd"/>
</dbReference>
<evidence type="ECO:0000256" key="3">
    <source>
        <dbReference type="ARBA" id="ARBA00022722"/>
    </source>
</evidence>
<dbReference type="GO" id="GO:0004518">
    <property type="term" value="F:nuclease activity"/>
    <property type="evidence" value="ECO:0007669"/>
    <property type="project" value="UniProtKB-KW"/>
</dbReference>
<comment type="caution">
    <text evidence="13">The sequence shown here is derived from an EMBL/GenBank/DDBJ whole genome shotgun (WGS) entry which is preliminary data.</text>
</comment>
<dbReference type="OrthoDB" id="9810236at2"/>
<dbReference type="GO" id="GO:0003723">
    <property type="term" value="F:RNA binding"/>
    <property type="evidence" value="ECO:0007669"/>
    <property type="project" value="TreeGrafter"/>
</dbReference>
<dbReference type="GO" id="GO:0046872">
    <property type="term" value="F:metal ion binding"/>
    <property type="evidence" value="ECO:0007669"/>
    <property type="project" value="UniProtKB-KW"/>
</dbReference>
<dbReference type="SUPFAM" id="SSF52540">
    <property type="entry name" value="P-loop containing nucleoside triphosphate hydrolases"/>
    <property type="match status" value="1"/>
</dbReference>
<keyword evidence="9" id="KW-0051">Antiviral defense</keyword>
<evidence type="ECO:0000256" key="9">
    <source>
        <dbReference type="ARBA" id="ARBA00023118"/>
    </source>
</evidence>
<dbReference type="Pfam" id="PF18395">
    <property type="entry name" value="Cas3_C"/>
    <property type="match status" value="1"/>
</dbReference>
<dbReference type="CDD" id="cd09641">
    <property type="entry name" value="Cas3''_I"/>
    <property type="match status" value="1"/>
</dbReference>
<dbReference type="GO" id="GO:0051607">
    <property type="term" value="P:defense response to virus"/>
    <property type="evidence" value="ECO:0007669"/>
    <property type="project" value="UniProtKB-KW"/>
</dbReference>
<comment type="similarity">
    <text evidence="1">In the N-terminal section; belongs to the CRISPR-associated nuclease Cas3-HD family.</text>
</comment>
<sequence>MLYRKVLPFQKLIIDSLETNNDIDNLGKKVIQFLAAVHDIGKASPAFQTQKGYCHSEDLDLRLLERLERNGFEGISSLQLAKPSKSHHSIAGQYLLHSYGVKEDISTIIGGHHDKPIDEVDHYKNQGLSYPSNYFQIQDSGNGINKKWKDKQRSIFDWALGISGFDSVESLPKIRQPAQVILSGLLIMADWIASNEYYFPLLSIDDIAVRHPLERKILGFEKWKKTGLWEPGVTVNFNRLYEKRFDFQPRNVQMVLADTIANTRNPGILILEAPMGIGKTEAALVAAEQLAAKTGRNGIFFGLPTQATSNGIFSRIEKWLESVQGELEENLSIHLVHGKAQLNEDFSCLSENINIDDADNGSVIVNEWFSGKKTTSLDDFVVGTVDQMLMVALKQKHLALRHLGFSRKVVIIDEVHTYDAYMNQYLLEVLRWMGAYGVPVIILSATLPAERRVELLKSYMFGLGKEFNKTERKQLAHELKTDAYPLITYNNGTEVCQIKEFQESKHKRIIIEKLKEDQLLNLIKDALRDGGVIGLIVNTVKRAQKLAQYFAEKLGEDMVELLHSGFIATHRAQKEKELLQMIGKKAKRPKQKIIIGTQVIEQSLDIDFDMLISDLAPMDLLIQRLGRLHRHDDIKRPAQHEQPHCYVLGTSDQLEFEEGSSFVYGDYLLARTQYFLPDSINLPEAISPLVQKVYEFDIKSEDVPNIDIDEVLLSKYMEGRQKYISKMEEKKSKAKNYRIANPVLKPSRKRSENLIGWLKNPNPDENEEKAYAQVRDIEDTIEVIALKKINDGYGLFGDEKDISADIVEGDLAKQVAQNTLRLPLTLSKFYNVDKTIEELERYYLKHFSNWSSSPWLKGSLGIIFDDNNEFIIKGFKLIYDEKYGIQVERM</sequence>
<dbReference type="Pfam" id="PF22590">
    <property type="entry name" value="Cas3-like_C_2"/>
    <property type="match status" value="1"/>
</dbReference>
<keyword evidence="7" id="KW-0347">Helicase</keyword>
<feature type="domain" description="Helicase ATP-binding" evidence="10">
    <location>
        <begin position="260"/>
        <end position="465"/>
    </location>
</feature>
<dbReference type="GO" id="GO:0016787">
    <property type="term" value="F:hydrolase activity"/>
    <property type="evidence" value="ECO:0007669"/>
    <property type="project" value="UniProtKB-KW"/>
</dbReference>
<keyword evidence="6" id="KW-0378">Hydrolase</keyword>
<dbReference type="PROSITE" id="PS51643">
    <property type="entry name" value="HD_CAS3"/>
    <property type="match status" value="1"/>
</dbReference>
<evidence type="ECO:0000256" key="4">
    <source>
        <dbReference type="ARBA" id="ARBA00022723"/>
    </source>
</evidence>
<dbReference type="InterPro" id="IPR011545">
    <property type="entry name" value="DEAD/DEAH_box_helicase_dom"/>
</dbReference>
<dbReference type="InterPro" id="IPR001650">
    <property type="entry name" value="Helicase_C-like"/>
</dbReference>
<dbReference type="GO" id="GO:0003724">
    <property type="term" value="F:RNA helicase activity"/>
    <property type="evidence" value="ECO:0007669"/>
    <property type="project" value="TreeGrafter"/>
</dbReference>
<evidence type="ECO:0000256" key="8">
    <source>
        <dbReference type="ARBA" id="ARBA00022840"/>
    </source>
</evidence>
<dbReference type="InterPro" id="IPR006474">
    <property type="entry name" value="Helicase_Cas3_CRISPR-ass_core"/>
</dbReference>
<dbReference type="PROSITE" id="PS51194">
    <property type="entry name" value="HELICASE_CTER"/>
    <property type="match status" value="1"/>
</dbReference>
<evidence type="ECO:0000259" key="11">
    <source>
        <dbReference type="PROSITE" id="PS51194"/>
    </source>
</evidence>
<dbReference type="PANTHER" id="PTHR47963">
    <property type="entry name" value="DEAD-BOX ATP-DEPENDENT RNA HELICASE 47, MITOCHONDRIAL"/>
    <property type="match status" value="1"/>
</dbReference>
<dbReference type="InterPro" id="IPR050547">
    <property type="entry name" value="DEAD_box_RNA_helicases"/>
</dbReference>
<dbReference type="NCBIfam" id="TIGR01596">
    <property type="entry name" value="cas3_HD"/>
    <property type="match status" value="1"/>
</dbReference>
<evidence type="ECO:0000256" key="7">
    <source>
        <dbReference type="ARBA" id="ARBA00022806"/>
    </source>
</evidence>
<dbReference type="Gene3D" id="3.40.50.300">
    <property type="entry name" value="P-loop containing nucleotide triphosphate hydrolases"/>
    <property type="match status" value="2"/>
</dbReference>
<evidence type="ECO:0000256" key="6">
    <source>
        <dbReference type="ARBA" id="ARBA00022801"/>
    </source>
</evidence>
<dbReference type="NCBIfam" id="TIGR01587">
    <property type="entry name" value="cas3_core"/>
    <property type="match status" value="1"/>
</dbReference>
<dbReference type="STRING" id="764299.STRIC_0311"/>
<dbReference type="EMBL" id="AEUX02000004">
    <property type="protein sequence ID" value="EHI70385.1"/>
    <property type="molecule type" value="Genomic_DNA"/>
</dbReference>
<dbReference type="RefSeq" id="WP_008087910.1">
    <property type="nucleotide sequence ID" value="NZ_AEUX02000004.1"/>
</dbReference>
<proteinExistence type="inferred from homology"/>
<gene>
    <name evidence="13" type="primary">cas3</name>
    <name evidence="13" type="ORF">STRIC_0311</name>
</gene>
<dbReference type="Pfam" id="PF18019">
    <property type="entry name" value="Cas3_HD"/>
    <property type="match status" value="1"/>
</dbReference>
<evidence type="ECO:0000259" key="12">
    <source>
        <dbReference type="PROSITE" id="PS51643"/>
    </source>
</evidence>
<name>G5K135_9STRE</name>
<dbReference type="eggNOG" id="COG1203">
    <property type="taxonomic scope" value="Bacteria"/>
</dbReference>